<feature type="region of interest" description="Disordered" evidence="1">
    <location>
        <begin position="87"/>
        <end position="115"/>
    </location>
</feature>
<name>A0A2C5YYS7_9HYPO</name>
<sequence>MSVHRKLRKYLPAQAPAPSQYHSQPGTAKYLSKTPKCRAEGARSHGIPVTPLRLQRLPRRLRRSLRLTKAPGPDWPGVSATIEARLAGSGGMSETKGSTWAAPRYSHVPELPTVP</sequence>
<dbReference type="EMBL" id="NJES01000450">
    <property type="protein sequence ID" value="PHH72071.1"/>
    <property type="molecule type" value="Genomic_DNA"/>
</dbReference>
<proteinExistence type="predicted"/>
<dbReference type="Proteomes" id="UP000226431">
    <property type="component" value="Unassembled WGS sequence"/>
</dbReference>
<comment type="caution">
    <text evidence="2">The sequence shown here is derived from an EMBL/GenBank/DDBJ whole genome shotgun (WGS) entry which is preliminary data.</text>
</comment>
<evidence type="ECO:0000256" key="1">
    <source>
        <dbReference type="SAM" id="MobiDB-lite"/>
    </source>
</evidence>
<dbReference type="AlphaFoldDB" id="A0A2C5YYS7"/>
<reference evidence="2 3" key="1">
    <citation type="submission" date="2017-06" db="EMBL/GenBank/DDBJ databases">
        <title>Ant-infecting Ophiocordyceps genomes reveal a high diversity of potential behavioral manipulation genes and a possible major role for enterotoxins.</title>
        <authorList>
            <person name="De Bekker C."/>
            <person name="Evans H.C."/>
            <person name="Brachmann A."/>
            <person name="Hughes D.P."/>
        </authorList>
    </citation>
    <scope>NUCLEOTIDE SEQUENCE [LARGE SCALE GENOMIC DNA]</scope>
    <source>
        <strain evidence="2 3">Map16</strain>
    </source>
</reference>
<gene>
    <name evidence="2" type="ORF">CDD80_4797</name>
</gene>
<evidence type="ECO:0000313" key="3">
    <source>
        <dbReference type="Proteomes" id="UP000226431"/>
    </source>
</evidence>
<feature type="region of interest" description="Disordered" evidence="1">
    <location>
        <begin position="1"/>
        <end position="29"/>
    </location>
</feature>
<accession>A0A2C5YYS7</accession>
<keyword evidence="3" id="KW-1185">Reference proteome</keyword>
<organism evidence="2 3">
    <name type="scientific">Ophiocordyceps camponoti-rufipedis</name>
    <dbReference type="NCBI Taxonomy" id="2004952"/>
    <lineage>
        <taxon>Eukaryota</taxon>
        <taxon>Fungi</taxon>
        <taxon>Dikarya</taxon>
        <taxon>Ascomycota</taxon>
        <taxon>Pezizomycotina</taxon>
        <taxon>Sordariomycetes</taxon>
        <taxon>Hypocreomycetidae</taxon>
        <taxon>Hypocreales</taxon>
        <taxon>Ophiocordycipitaceae</taxon>
        <taxon>Ophiocordyceps</taxon>
    </lineage>
</organism>
<evidence type="ECO:0000313" key="2">
    <source>
        <dbReference type="EMBL" id="PHH72071.1"/>
    </source>
</evidence>
<protein>
    <submittedName>
        <fullName evidence="2">Uncharacterized protein</fullName>
    </submittedName>
</protein>